<dbReference type="OrthoDB" id="11002at10239"/>
<feature type="compositionally biased region" description="Basic residues" evidence="1">
    <location>
        <begin position="61"/>
        <end position="71"/>
    </location>
</feature>
<dbReference type="Gene3D" id="1.10.10.60">
    <property type="entry name" value="Homeodomain-like"/>
    <property type="match status" value="1"/>
</dbReference>
<dbReference type="EMBL" id="KU873925">
    <property type="protein sequence ID" value="AND74974.1"/>
    <property type="molecule type" value="Genomic_DNA"/>
</dbReference>
<evidence type="ECO:0000256" key="1">
    <source>
        <dbReference type="SAM" id="MobiDB-lite"/>
    </source>
</evidence>
<protein>
    <recommendedName>
        <fullName evidence="4">RIIB protector from prophage-induced early lysis</fullName>
    </recommendedName>
</protein>
<organism evidence="2 3">
    <name type="scientific">Pseudomonas phage pf16</name>
    <dbReference type="NCBI Taxonomy" id="1815630"/>
    <lineage>
        <taxon>Viruses</taxon>
        <taxon>Duplodnaviria</taxon>
        <taxon>Heunggongvirae</taxon>
        <taxon>Uroviricota</taxon>
        <taxon>Caudoviricetes</taxon>
        <taxon>Chakrabartyvirus</taxon>
        <taxon>Chakrabartyvirus pf16</taxon>
    </lineage>
</organism>
<feature type="compositionally biased region" description="Low complexity" evidence="1">
    <location>
        <begin position="51"/>
        <end position="60"/>
    </location>
</feature>
<evidence type="ECO:0000313" key="2">
    <source>
        <dbReference type="EMBL" id="AND74974.1"/>
    </source>
</evidence>
<feature type="region of interest" description="Disordered" evidence="1">
    <location>
        <begin position="50"/>
        <end position="72"/>
    </location>
</feature>
<dbReference type="Proteomes" id="UP000225821">
    <property type="component" value="Segment"/>
</dbReference>
<evidence type="ECO:0008006" key="4">
    <source>
        <dbReference type="Google" id="ProtNLM"/>
    </source>
</evidence>
<evidence type="ECO:0000313" key="3">
    <source>
        <dbReference type="Proteomes" id="UP000225821"/>
    </source>
</evidence>
<reference evidence="2 3" key="1">
    <citation type="submission" date="2016-03" db="EMBL/GenBank/DDBJ databases">
        <title>Characterisation of pf16 and phiPMW: Two novel phages infecting Pseudomonas putida PpG1.</title>
        <authorList>
            <person name="Magill D.J."/>
            <person name="Krylov V.N."/>
            <person name="Shaburova O.V."/>
            <person name="Allen C.C.R."/>
            <person name="McGrath J.W."/>
            <person name="Quinn J.P."/>
            <person name="Kulakov L.A."/>
        </authorList>
    </citation>
    <scope>NUCLEOTIDE SEQUENCE [LARGE SCALE GENOMIC DNA]</scope>
</reference>
<gene>
    <name evidence="2" type="ORF">pf16_51</name>
</gene>
<sequence length="357" mass="39299">MTTASLTTKITARDMIAAGTPRSQVAASLGVSVRTIGRWLEQLAADGDKSTAAAKPAQVKKPAKKKKKSKKTVTVTADSPEQVKALVETFNQQVDDDVEYRVLATRKSISLTRLVNGAVDDSTVVDKSSPTFDDIFKLIAESGMAQEALEKAYHLSQPKKMVEGFTKGKFKVDVVRGAITYTPDSGVPFDISGKLSARIIDTIKKDGEAGAETLFNFLDKLMLNPSNRSVNELYGFLQHNDIELAADGDFYAWKVVRSTYMDKHSNTMDNSVGKEVRVARNQVNEDSDVTCSYGLHVCAKSYISHFSSNGDRVVRVKVNPADVVAIPKDYNDSKMRCAGYFVESDVTDTFYKEVNRY</sequence>
<proteinExistence type="predicted"/>
<keyword evidence="3" id="KW-1185">Reference proteome</keyword>
<name>A0A1S5R3U0_9CAUD</name>
<accession>A0A1S5R3U0</accession>